<feature type="region of interest" description="Disordered" evidence="1">
    <location>
        <begin position="561"/>
        <end position="598"/>
    </location>
</feature>
<evidence type="ECO:0000256" key="1">
    <source>
        <dbReference type="SAM" id="MobiDB-lite"/>
    </source>
</evidence>
<feature type="compositionally biased region" description="Acidic residues" evidence="1">
    <location>
        <begin position="992"/>
        <end position="1001"/>
    </location>
</feature>
<feature type="compositionally biased region" description="Acidic residues" evidence="1">
    <location>
        <begin position="577"/>
        <end position="586"/>
    </location>
</feature>
<reference evidence="2 3" key="1">
    <citation type="submission" date="2017-09" db="EMBL/GenBank/DDBJ databases">
        <title>Genome sequencing of Besnoitia besnoiti strain Bb-Ger1.</title>
        <authorList>
            <person name="Schares G."/>
            <person name="Venepally P."/>
            <person name="Lorenzi H.A."/>
        </authorList>
    </citation>
    <scope>NUCLEOTIDE SEQUENCE [LARGE SCALE GENOMIC DNA]</scope>
    <source>
        <strain evidence="2 3">Bb-Ger1</strain>
    </source>
</reference>
<feature type="compositionally biased region" description="Basic and acidic residues" evidence="1">
    <location>
        <begin position="661"/>
        <end position="682"/>
    </location>
</feature>
<gene>
    <name evidence="2" type="ORF">BESB_048550</name>
</gene>
<dbReference type="VEuPathDB" id="ToxoDB:BESB_048550"/>
<dbReference type="GeneID" id="40309785"/>
<feature type="compositionally biased region" description="Basic and acidic residues" evidence="1">
    <location>
        <begin position="176"/>
        <end position="190"/>
    </location>
</feature>
<feature type="compositionally biased region" description="Low complexity" evidence="1">
    <location>
        <begin position="737"/>
        <end position="756"/>
    </location>
</feature>
<feature type="compositionally biased region" description="Basic and acidic residues" evidence="1">
    <location>
        <begin position="462"/>
        <end position="481"/>
    </location>
</feature>
<feature type="compositionally biased region" description="Low complexity" evidence="1">
    <location>
        <begin position="834"/>
        <end position="865"/>
    </location>
</feature>
<dbReference type="EMBL" id="NWUJ01000003">
    <property type="protein sequence ID" value="PFH36663.1"/>
    <property type="molecule type" value="Genomic_DNA"/>
</dbReference>
<comment type="caution">
    <text evidence="2">The sequence shown here is derived from an EMBL/GenBank/DDBJ whole genome shotgun (WGS) entry which is preliminary data.</text>
</comment>
<dbReference type="KEGG" id="bbes:BESB_048550"/>
<feature type="compositionally biased region" description="Basic and acidic residues" evidence="1">
    <location>
        <begin position="930"/>
        <end position="939"/>
    </location>
</feature>
<feature type="region of interest" description="Disordered" evidence="1">
    <location>
        <begin position="1"/>
        <end position="42"/>
    </location>
</feature>
<keyword evidence="3" id="KW-1185">Reference proteome</keyword>
<feature type="compositionally biased region" description="Basic and acidic residues" evidence="1">
    <location>
        <begin position="772"/>
        <end position="791"/>
    </location>
</feature>
<evidence type="ECO:0000313" key="3">
    <source>
        <dbReference type="Proteomes" id="UP000224006"/>
    </source>
</evidence>
<feature type="compositionally biased region" description="Polar residues" evidence="1">
    <location>
        <begin position="332"/>
        <end position="354"/>
    </location>
</feature>
<dbReference type="AlphaFoldDB" id="A0A2A9MLR3"/>
<dbReference type="RefSeq" id="XP_029220672.1">
    <property type="nucleotide sequence ID" value="XM_029363306.1"/>
</dbReference>
<organism evidence="2 3">
    <name type="scientific">Besnoitia besnoiti</name>
    <name type="common">Apicomplexan protozoan</name>
    <dbReference type="NCBI Taxonomy" id="94643"/>
    <lineage>
        <taxon>Eukaryota</taxon>
        <taxon>Sar</taxon>
        <taxon>Alveolata</taxon>
        <taxon>Apicomplexa</taxon>
        <taxon>Conoidasida</taxon>
        <taxon>Coccidia</taxon>
        <taxon>Eucoccidiorida</taxon>
        <taxon>Eimeriorina</taxon>
        <taxon>Sarcocystidae</taxon>
        <taxon>Besnoitia</taxon>
    </lineage>
</organism>
<evidence type="ECO:0000313" key="2">
    <source>
        <dbReference type="EMBL" id="PFH36663.1"/>
    </source>
</evidence>
<feature type="region of interest" description="Disordered" evidence="1">
    <location>
        <begin position="661"/>
        <end position="1001"/>
    </location>
</feature>
<proteinExistence type="predicted"/>
<feature type="compositionally biased region" description="Basic and acidic residues" evidence="1">
    <location>
        <begin position="561"/>
        <end position="576"/>
    </location>
</feature>
<dbReference type="Proteomes" id="UP000224006">
    <property type="component" value="Chromosome III"/>
</dbReference>
<feature type="compositionally biased region" description="Basic and acidic residues" evidence="1">
    <location>
        <begin position="719"/>
        <end position="736"/>
    </location>
</feature>
<feature type="compositionally biased region" description="Low complexity" evidence="1">
    <location>
        <begin position="897"/>
        <end position="924"/>
    </location>
</feature>
<feature type="region of interest" description="Disordered" evidence="1">
    <location>
        <begin position="462"/>
        <end position="534"/>
    </location>
</feature>
<feature type="compositionally biased region" description="Basic and acidic residues" evidence="1">
    <location>
        <begin position="872"/>
        <end position="882"/>
    </location>
</feature>
<protein>
    <submittedName>
        <fullName evidence="2">Uncharacterized protein</fullName>
    </submittedName>
</protein>
<sequence>MESGLLPPSQHKHAGAEGERVSSPSRGGLSPAASGQSAESLSPRGSCALPLVSSRPSTSLATFSPSLAFSGCSAEATADRREAGAPEGAALCLGWTWEEAEVHTQDFLFFLNQERTCRFLFVVELELSLFLAKIASHRLKALRVHARLIRRQLATVRGSARDLARRTPASQGGKETQGEHRLEAERREGEAQDATATSAGLSRHDGDAGGGGGRMADCDRGEGRQSVVDLGRGGRPLPAASSEFASCGLSALDQASARSLRLHACGCECCPRLRCTYTLEFPPLSPLLRRLIHAPLASSHLNGGVAPLGSVSWRPQPRVKVAVSPPCPSPEGPTSTESAQPPSRRVSLSSSAERQQPRGLAGAPKKEICSAVRGGRGDLGPACAPADAALPTFLSNASTKEQCCWGDVVTGGGDAGRERIRCSALDASVVFGEIASPALSYEDFIPGLGALAADYERRKKREAEEKLERDEGQPSRRERGPQRPHGTESGALSDARREGKTPDSSPRLPASPGRGAAPTEEARGEKSRKCGKKDAREIAARQYPAHSALGSVCDSLDGLAREETPKKGREGSKSRGEDDEAGDEEGERQNGKKTDAPSSRAWLSLKDVMQDVERGKVEIIHLVLLRRAVKTGIRETLAALAHARQDMHALHLATRAELRDLASRPEATDERLWREGGGKQETETANGMQVEPGSQGGDGDTPGETRGRLGAAGGGGPETPERRGKASETQRKEDGLAPRQATSSSSASPKSTRGASPSAQNSGSLRGPAELGARDCEAGDAAQLKRTEGTETARPLTEKQSTAGVAGVRRGRGFHHYSPGGTQTAGCVGGGWTPPSSRPLSPSASPLSSASASRSSASNSASSASLVCRGGVEPHVDAKEDAPPSPGAHRGRLETVRGAARAGHQAAGDPRGPGDPGAAAEEAATQSRGKAHEPADARLHPQRAKPVCERAESQGAGARRGTARRGHPIHAGLASGPPPGGAVEDKGGTASDDLEEDEEEAEEDVYALRPLFCYNAFSPPPKTWGGFRSPGTHVQPFCSLCLPPPPVAASSASSFPSRHAPPASPASHRAAAAFARLTYHPSWVFPEVQALREESAALTAEQAPRGGGRCR</sequence>
<name>A0A2A9MLR3_BESBE</name>
<accession>A0A2A9MLR3</accession>
<feature type="region of interest" description="Disordered" evidence="1">
    <location>
        <begin position="160"/>
        <end position="226"/>
    </location>
</feature>
<feature type="region of interest" description="Disordered" evidence="1">
    <location>
        <begin position="320"/>
        <end position="366"/>
    </location>
</feature>
<feature type="compositionally biased region" description="Basic and acidic residues" evidence="1">
    <location>
        <begin position="520"/>
        <end position="534"/>
    </location>
</feature>